<gene>
    <name evidence="2" type="primary">nad6</name>
</gene>
<feature type="transmembrane region" description="Helical" evidence="1">
    <location>
        <begin position="130"/>
        <end position="151"/>
    </location>
</feature>
<keyword evidence="1" id="KW-0812">Transmembrane</keyword>
<organism evidence="2">
    <name type="scientific">Elateroidea sp. 2 KM-2017</name>
    <dbReference type="NCBI Taxonomy" id="2219425"/>
    <lineage>
        <taxon>Eukaryota</taxon>
        <taxon>Metazoa</taxon>
        <taxon>Ecdysozoa</taxon>
        <taxon>Arthropoda</taxon>
        <taxon>Hexapoda</taxon>
        <taxon>Insecta</taxon>
        <taxon>Pterygota</taxon>
        <taxon>Neoptera</taxon>
        <taxon>Endopterygota</taxon>
        <taxon>Coleoptera</taxon>
        <taxon>Polyphaga</taxon>
        <taxon>Elateriformia</taxon>
        <taxon>Elateroidea</taxon>
    </lineage>
</organism>
<accession>A0A346RG88</accession>
<proteinExistence type="predicted"/>
<feature type="transmembrane region" description="Helical" evidence="1">
    <location>
        <begin position="77"/>
        <end position="95"/>
    </location>
</feature>
<geneLocation type="mitochondrion" evidence="2"/>
<dbReference type="EMBL" id="MG193356">
    <property type="protein sequence ID" value="AXS65085.1"/>
    <property type="molecule type" value="Genomic_DNA"/>
</dbReference>
<keyword evidence="1" id="KW-0472">Membrane</keyword>
<name>A0A346RG88_9COLE</name>
<keyword evidence="1" id="KW-1133">Transmembrane helix</keyword>
<keyword evidence="2" id="KW-0496">Mitochondrion</keyword>
<reference evidence="2" key="1">
    <citation type="journal article" date="2018" name="J. ISSAAS">
        <title>The contribution of mitochondrial metagenomics to large-scale data mining and phylogenetic analysis of Coleoptera.</title>
        <authorList>
            <person name="Miller K."/>
            <person name="Linard B."/>
            <person name="Motyka M."/>
            <person name="Bocek M."/>
            <person name="Vogler A.P."/>
        </authorList>
    </citation>
    <scope>NUCLEOTIDE SEQUENCE</scope>
</reference>
<evidence type="ECO:0000313" key="2">
    <source>
        <dbReference type="EMBL" id="AXS65085.1"/>
    </source>
</evidence>
<feature type="transmembrane region" description="Helical" evidence="1">
    <location>
        <begin position="46"/>
        <end position="65"/>
    </location>
</feature>
<dbReference type="AlphaFoldDB" id="A0A346RG88"/>
<protein>
    <submittedName>
        <fullName evidence="2">NADH dehydrogenase subunit 6</fullName>
    </submittedName>
</protein>
<evidence type="ECO:0000256" key="1">
    <source>
        <dbReference type="SAM" id="Phobius"/>
    </source>
</evidence>
<sequence>MKTLTSILIFISGLTILTNHPLMTSMIIISQTTIISLMTANIANPWYSFILFMITISGMMILFIYMTSMTSNKKMSINKFMLLWMIMLPMIMIMNKNTMEFKNWMTIMTNENTMKLELSMNKFINFPSSMIMTFLMIYLFMMMTSSIKITFKNSGPMRQKNK</sequence>